<dbReference type="OrthoDB" id="5438245at2"/>
<gene>
    <name evidence="1" type="ORF">SHM7688_02960</name>
</gene>
<proteinExistence type="predicted"/>
<protein>
    <recommendedName>
        <fullName evidence="3">Right handed beta helix domain-containing protein</fullName>
    </recommendedName>
</protein>
<evidence type="ECO:0008006" key="3">
    <source>
        <dbReference type="Google" id="ProtNLM"/>
    </source>
</evidence>
<dbReference type="AlphaFoldDB" id="A0A0P1FCK1"/>
<evidence type="ECO:0000313" key="1">
    <source>
        <dbReference type="EMBL" id="CUH53506.1"/>
    </source>
</evidence>
<dbReference type="InterPro" id="IPR012334">
    <property type="entry name" value="Pectin_lyas_fold"/>
</dbReference>
<evidence type="ECO:0000313" key="2">
    <source>
        <dbReference type="Proteomes" id="UP000054823"/>
    </source>
</evidence>
<dbReference type="EMBL" id="CYPW01000027">
    <property type="protein sequence ID" value="CUH53506.1"/>
    <property type="molecule type" value="Genomic_DNA"/>
</dbReference>
<dbReference type="RefSeq" id="WP_058240657.1">
    <property type="nucleotide sequence ID" value="NZ_CYPW01000027.1"/>
</dbReference>
<name>A0A0P1FCK1_9RHOB</name>
<dbReference type="InterPro" id="IPR011050">
    <property type="entry name" value="Pectin_lyase_fold/virulence"/>
</dbReference>
<reference evidence="1 2" key="1">
    <citation type="submission" date="2015-09" db="EMBL/GenBank/DDBJ databases">
        <authorList>
            <consortium name="Swine Surveillance"/>
        </authorList>
    </citation>
    <scope>NUCLEOTIDE SEQUENCE [LARGE SCALE GENOMIC DNA]</scope>
    <source>
        <strain evidence="1 2">CECT 7688</strain>
    </source>
</reference>
<accession>A0A0P1FCK1</accession>
<dbReference type="SUPFAM" id="SSF51126">
    <property type="entry name" value="Pectin lyase-like"/>
    <property type="match status" value="1"/>
</dbReference>
<dbReference type="Proteomes" id="UP000054823">
    <property type="component" value="Unassembled WGS sequence"/>
</dbReference>
<keyword evidence="2" id="KW-1185">Reference proteome</keyword>
<organism evidence="1 2">
    <name type="scientific">Shimia marina</name>
    <dbReference type="NCBI Taxonomy" id="321267"/>
    <lineage>
        <taxon>Bacteria</taxon>
        <taxon>Pseudomonadati</taxon>
        <taxon>Pseudomonadota</taxon>
        <taxon>Alphaproteobacteria</taxon>
        <taxon>Rhodobacterales</taxon>
        <taxon>Roseobacteraceae</taxon>
    </lineage>
</organism>
<dbReference type="Gene3D" id="2.160.20.10">
    <property type="entry name" value="Single-stranded right-handed beta-helix, Pectin lyase-like"/>
    <property type="match status" value="1"/>
</dbReference>
<sequence>MVHILAAPQPGYYAVDQQQIWVDELQTALNRARAGDQVRLLPGTYCEPVVLQASGEEGAPITITAHDPNQPPLLDGQRATAEGRHAGMEPLDGDFAFIKLFQVSHIVIERLKFDRCWPSVLFLRAVRNITVRSCQAERGRFFIYARQLADVPCRDLLIEKCQWIQDPDYDMWEGRVDWGQVKASPGYRDHSHLNGAFFGSYNIEGGVTIRDCDIRHAFNGIRMDMDDRDSALLKLDDEGRPVVARNKDVAIYRNMFSFIRDNAIEPETGAQNWYVLNNAFYNLHAVYSTDQVSIRDMFIIGNRVLNDRRPGKPGQQINQGGKIFKFFKPEPEPGTGKVAKPRHNLWSLFNSVQTRTAYVKKVTTTFWKDYYTLLGLFEKDYPEDRSAERNAFHGVDWHSGMFVQGMACTQTGFPDDKQLPAKNRHNCQGGFLRAFDITPFDPVPHAALGGWDGMLPQAKEVPDLRSEALTIERLAGAALVFSEGFEVGAHGCDAFRLKGWPFEEMMASAPQNAQMGGGIWLVR</sequence>